<dbReference type="GO" id="GO:0004713">
    <property type="term" value="F:protein tyrosine kinase activity"/>
    <property type="evidence" value="ECO:0007669"/>
    <property type="project" value="TreeGrafter"/>
</dbReference>
<protein>
    <submittedName>
        <fullName evidence="9">Capsular biosynthesis protein</fullName>
    </submittedName>
</protein>
<feature type="domain" description="Polysaccharide chain length determinant N-terminal" evidence="8">
    <location>
        <begin position="6"/>
        <end position="94"/>
    </location>
</feature>
<evidence type="ECO:0000313" key="9">
    <source>
        <dbReference type="EMBL" id="TGY42418.1"/>
    </source>
</evidence>
<name>A0A4S2DJM7_9CLOT</name>
<dbReference type="OrthoDB" id="2360475at2"/>
<evidence type="ECO:0000256" key="5">
    <source>
        <dbReference type="ARBA" id="ARBA00022989"/>
    </source>
</evidence>
<dbReference type="AlphaFoldDB" id="A0A4S2DJM7"/>
<reference evidence="9 10" key="1">
    <citation type="submission" date="2019-04" db="EMBL/GenBank/DDBJ databases">
        <title>Microbes associate with the intestines of laboratory mice.</title>
        <authorList>
            <person name="Navarre W."/>
            <person name="Wong E."/>
            <person name="Huang K."/>
            <person name="Tropini C."/>
            <person name="Ng K."/>
            <person name="Yu B."/>
        </authorList>
    </citation>
    <scope>NUCLEOTIDE SEQUENCE [LARGE SCALE GENOMIC DNA]</scope>
    <source>
        <strain evidence="9 10">NM50_B9-20</strain>
    </source>
</reference>
<evidence type="ECO:0000259" key="8">
    <source>
        <dbReference type="Pfam" id="PF02706"/>
    </source>
</evidence>
<evidence type="ECO:0000256" key="4">
    <source>
        <dbReference type="ARBA" id="ARBA00022692"/>
    </source>
</evidence>
<dbReference type="GO" id="GO:0005886">
    <property type="term" value="C:plasma membrane"/>
    <property type="evidence" value="ECO:0007669"/>
    <property type="project" value="UniProtKB-SubCell"/>
</dbReference>
<keyword evidence="6 7" id="KW-0472">Membrane</keyword>
<dbReference type="PANTHER" id="PTHR32309">
    <property type="entry name" value="TYROSINE-PROTEIN KINASE"/>
    <property type="match status" value="1"/>
</dbReference>
<feature type="transmembrane region" description="Helical" evidence="7">
    <location>
        <begin position="175"/>
        <end position="195"/>
    </location>
</feature>
<dbReference type="InterPro" id="IPR003856">
    <property type="entry name" value="LPS_length_determ_N"/>
</dbReference>
<evidence type="ECO:0000256" key="1">
    <source>
        <dbReference type="ARBA" id="ARBA00004651"/>
    </source>
</evidence>
<gene>
    <name evidence="9" type="ORF">E5347_09365</name>
</gene>
<dbReference type="EMBL" id="SRYR01000003">
    <property type="protein sequence ID" value="TGY42418.1"/>
    <property type="molecule type" value="Genomic_DNA"/>
</dbReference>
<evidence type="ECO:0000256" key="2">
    <source>
        <dbReference type="ARBA" id="ARBA00006683"/>
    </source>
</evidence>
<accession>A0A4S2DJM7</accession>
<comment type="similarity">
    <text evidence="2">Belongs to the CpsC/CapA family.</text>
</comment>
<keyword evidence="3" id="KW-1003">Cell membrane</keyword>
<sequence>MGDNYITIEDFLKILKKRLKLILIMIIIFTAASVILSFYVIKPKYEASTKFFIGKESIGEDQSYSQNDVIMYQNLMKTYSEIIKTPDILSSSINKSRVDLDVDDVLGKLKVLAIADTQILEVSYRSVDTDEAKKIINGLTDEFINISKELVPNGNVKVLQKVRLSENPVTPNKKINIAIGLLSGIIFGIIFAFILEILDKTVSSKEELEDDIDLPVIGVLPLTEKTRNDKNERMKE</sequence>
<keyword evidence="10" id="KW-1185">Reference proteome</keyword>
<feature type="transmembrane region" description="Helical" evidence="7">
    <location>
        <begin position="21"/>
        <end position="41"/>
    </location>
</feature>
<keyword evidence="5 7" id="KW-1133">Transmembrane helix</keyword>
<dbReference type="Pfam" id="PF02706">
    <property type="entry name" value="Wzz"/>
    <property type="match status" value="1"/>
</dbReference>
<dbReference type="RefSeq" id="WP_136006723.1">
    <property type="nucleotide sequence ID" value="NZ_SRYR01000003.1"/>
</dbReference>
<organism evidence="9 10">
    <name type="scientific">Clostridium sartagoforme</name>
    <dbReference type="NCBI Taxonomy" id="84031"/>
    <lineage>
        <taxon>Bacteria</taxon>
        <taxon>Bacillati</taxon>
        <taxon>Bacillota</taxon>
        <taxon>Clostridia</taxon>
        <taxon>Eubacteriales</taxon>
        <taxon>Clostridiaceae</taxon>
        <taxon>Clostridium</taxon>
    </lineage>
</organism>
<dbReference type="Proteomes" id="UP000306888">
    <property type="component" value="Unassembled WGS sequence"/>
</dbReference>
<keyword evidence="4 7" id="KW-0812">Transmembrane</keyword>
<comment type="subcellular location">
    <subcellularLocation>
        <location evidence="1">Cell membrane</location>
        <topology evidence="1">Multi-pass membrane protein</topology>
    </subcellularLocation>
</comment>
<dbReference type="InterPro" id="IPR050445">
    <property type="entry name" value="Bact_polysacc_biosynth/exp"/>
</dbReference>
<proteinExistence type="inferred from homology"/>
<dbReference type="PANTHER" id="PTHR32309:SF13">
    <property type="entry name" value="FERRIC ENTEROBACTIN TRANSPORT PROTEIN FEPE"/>
    <property type="match status" value="1"/>
</dbReference>
<evidence type="ECO:0000256" key="6">
    <source>
        <dbReference type="ARBA" id="ARBA00023136"/>
    </source>
</evidence>
<evidence type="ECO:0000256" key="3">
    <source>
        <dbReference type="ARBA" id="ARBA00022475"/>
    </source>
</evidence>
<evidence type="ECO:0000313" key="10">
    <source>
        <dbReference type="Proteomes" id="UP000306888"/>
    </source>
</evidence>
<evidence type="ECO:0000256" key="7">
    <source>
        <dbReference type="SAM" id="Phobius"/>
    </source>
</evidence>
<comment type="caution">
    <text evidence="9">The sequence shown here is derived from an EMBL/GenBank/DDBJ whole genome shotgun (WGS) entry which is preliminary data.</text>
</comment>